<feature type="transmembrane region" description="Helical" evidence="2">
    <location>
        <begin position="85"/>
        <end position="108"/>
    </location>
</feature>
<proteinExistence type="predicted"/>
<feature type="transmembrane region" description="Helical" evidence="2">
    <location>
        <begin position="117"/>
        <end position="136"/>
    </location>
</feature>
<sequence length="180" mass="20072">MRTALRIFGILVILFALLFGTMSIWRAQRDKDDLRESRMEIVEAEQSLSLLKEEAKNMTGESKTQMNQQIATAEEGLKKLPSESVYTTVQMLLGFLVVISLILGVFLFRPNLNFSRMLLVSSVVLLLAAYFASPNLERSEYSGLPSRTLALLTGIPVVIAAVFAFLIAKNKRAESLRSGR</sequence>
<accession>A0A495M7L5</accession>
<dbReference type="EMBL" id="RBLC01000003">
    <property type="protein sequence ID" value="RKS21991.1"/>
    <property type="molecule type" value="Genomic_DNA"/>
</dbReference>
<keyword evidence="4" id="KW-1185">Reference proteome</keyword>
<comment type="caution">
    <text evidence="3">The sequence shown here is derived from an EMBL/GenBank/DDBJ whole genome shotgun (WGS) entry which is preliminary data.</text>
</comment>
<organism evidence="3 4">
    <name type="scientific">Flavobacterium endophyticum</name>
    <dbReference type="NCBI Taxonomy" id="1540163"/>
    <lineage>
        <taxon>Bacteria</taxon>
        <taxon>Pseudomonadati</taxon>
        <taxon>Bacteroidota</taxon>
        <taxon>Flavobacteriia</taxon>
        <taxon>Flavobacteriales</taxon>
        <taxon>Flavobacteriaceae</taxon>
        <taxon>Flavobacterium</taxon>
    </lineage>
</organism>
<evidence type="ECO:0000256" key="1">
    <source>
        <dbReference type="SAM" id="Coils"/>
    </source>
</evidence>
<dbReference type="Proteomes" id="UP000277579">
    <property type="component" value="Unassembled WGS sequence"/>
</dbReference>
<evidence type="ECO:0000313" key="3">
    <source>
        <dbReference type="EMBL" id="RKS21991.1"/>
    </source>
</evidence>
<reference evidence="3 4" key="1">
    <citation type="submission" date="2018-10" db="EMBL/GenBank/DDBJ databases">
        <title>Genomic Encyclopedia of Archaeal and Bacterial Type Strains, Phase II (KMG-II): from individual species to whole genera.</title>
        <authorList>
            <person name="Goeker M."/>
        </authorList>
    </citation>
    <scope>NUCLEOTIDE SEQUENCE [LARGE SCALE GENOMIC DNA]</scope>
    <source>
        <strain evidence="3 4">DSM 29537</strain>
    </source>
</reference>
<feature type="transmembrane region" description="Helical" evidence="2">
    <location>
        <begin position="7"/>
        <end position="25"/>
    </location>
</feature>
<name>A0A495M7L5_9FLAO</name>
<keyword evidence="2" id="KW-1133">Transmembrane helix</keyword>
<evidence type="ECO:0008006" key="5">
    <source>
        <dbReference type="Google" id="ProtNLM"/>
    </source>
</evidence>
<gene>
    <name evidence="3" type="ORF">CLV94_2627</name>
</gene>
<feature type="coiled-coil region" evidence="1">
    <location>
        <begin position="27"/>
        <end position="61"/>
    </location>
</feature>
<dbReference type="AlphaFoldDB" id="A0A495M7L5"/>
<protein>
    <recommendedName>
        <fullName evidence="5">DUF4064 domain-containing protein</fullName>
    </recommendedName>
</protein>
<keyword evidence="2" id="KW-0812">Transmembrane</keyword>
<feature type="transmembrane region" description="Helical" evidence="2">
    <location>
        <begin position="148"/>
        <end position="168"/>
    </location>
</feature>
<evidence type="ECO:0000256" key="2">
    <source>
        <dbReference type="SAM" id="Phobius"/>
    </source>
</evidence>
<evidence type="ECO:0000313" key="4">
    <source>
        <dbReference type="Proteomes" id="UP000277579"/>
    </source>
</evidence>
<dbReference type="RefSeq" id="WP_121376911.1">
    <property type="nucleotide sequence ID" value="NZ_RBLC01000003.1"/>
</dbReference>
<keyword evidence="2" id="KW-0472">Membrane</keyword>
<keyword evidence="1" id="KW-0175">Coiled coil</keyword>
<dbReference type="OrthoDB" id="1365020at2"/>